<sequence>MWWMGKADVGSGLSATPGAQNAGIVVRDEPHAGQMISVRPTSPMVMNSASVHRDQIVSSYINIYFPDDIKGSIGLDPWYSLISAVSEMPNKPIMLEKALAATSCIYIGRTKRDNHLLSQGLQLYNGAIRHVSHQLSRKNYTDDLFYTLGIFQVLATLYCPAGLHSLIHQTAVTNGIFQQCFRHVSNTPLIKTLCLAFQRMRLLKALSPMEAKSGVELVIEHSPDELVSDEDQAVDELFHLMAGIAPISAALGMTDVSDDDACHLLLQDSLAHRDKMLSWYSREIRRIGGAPSVGQSGEFPSSTIPSAEHMFGLPYRFPTLDNARIHIVYWAALSILQELIGQAYAYTYPYAPVDSNNKNKEHQLAEYYADEISRGIPYCLQDSMKAWGASGTIFGMGQIAKVYMELGNSEKFMWSQELFKHEAELGSDLAYHMHHLLLFSWDASQKARQGALSPESWSSTSHQSVPATPPSPVSSLSSASTAPFKEEYASMPGTINVPVRPKLESDELEC</sequence>
<proteinExistence type="predicted"/>
<feature type="region of interest" description="Disordered" evidence="1">
    <location>
        <begin position="452"/>
        <end position="479"/>
    </location>
</feature>
<dbReference type="InterPro" id="IPR053178">
    <property type="entry name" value="Osmoadaptation_assoc"/>
</dbReference>
<dbReference type="STRING" id="303698.A0A1V6T8I6"/>
<dbReference type="PANTHER" id="PTHR38111">
    <property type="entry name" value="ZN(2)-C6 FUNGAL-TYPE DOMAIN-CONTAINING PROTEIN-RELATED"/>
    <property type="match status" value="1"/>
</dbReference>
<organism evidence="2 3">
    <name type="scientific">Penicillium steckii</name>
    <dbReference type="NCBI Taxonomy" id="303698"/>
    <lineage>
        <taxon>Eukaryota</taxon>
        <taxon>Fungi</taxon>
        <taxon>Dikarya</taxon>
        <taxon>Ascomycota</taxon>
        <taxon>Pezizomycotina</taxon>
        <taxon>Eurotiomycetes</taxon>
        <taxon>Eurotiomycetidae</taxon>
        <taxon>Eurotiales</taxon>
        <taxon>Aspergillaceae</taxon>
        <taxon>Penicillium</taxon>
    </lineage>
</organism>
<keyword evidence="3" id="KW-1185">Reference proteome</keyword>
<reference evidence="3" key="1">
    <citation type="journal article" date="2017" name="Nat. Microbiol.">
        <title>Global analysis of biosynthetic gene clusters reveals vast potential of secondary metabolite production in Penicillium species.</title>
        <authorList>
            <person name="Nielsen J.C."/>
            <person name="Grijseels S."/>
            <person name="Prigent S."/>
            <person name="Ji B."/>
            <person name="Dainat J."/>
            <person name="Nielsen K.F."/>
            <person name="Frisvad J.C."/>
            <person name="Workman M."/>
            <person name="Nielsen J."/>
        </authorList>
    </citation>
    <scope>NUCLEOTIDE SEQUENCE [LARGE SCALE GENOMIC DNA]</scope>
    <source>
        <strain evidence="3">IBT 24891</strain>
    </source>
</reference>
<evidence type="ECO:0008006" key="4">
    <source>
        <dbReference type="Google" id="ProtNLM"/>
    </source>
</evidence>
<name>A0A1V6T8I6_9EURO</name>
<dbReference type="OrthoDB" id="4491390at2759"/>
<dbReference type="AlphaFoldDB" id="A0A1V6T8I6"/>
<protein>
    <recommendedName>
        <fullName evidence="4">Transcription factor domain-containing protein</fullName>
    </recommendedName>
</protein>
<evidence type="ECO:0000313" key="2">
    <source>
        <dbReference type="EMBL" id="OQE22635.1"/>
    </source>
</evidence>
<evidence type="ECO:0000313" key="3">
    <source>
        <dbReference type="Proteomes" id="UP000191285"/>
    </source>
</evidence>
<gene>
    <name evidence="2" type="ORF">PENSTE_c010G08093</name>
</gene>
<dbReference type="EMBL" id="MLKD01000010">
    <property type="protein sequence ID" value="OQE22635.1"/>
    <property type="molecule type" value="Genomic_DNA"/>
</dbReference>
<accession>A0A1V6T8I6</accession>
<comment type="caution">
    <text evidence="2">The sequence shown here is derived from an EMBL/GenBank/DDBJ whole genome shotgun (WGS) entry which is preliminary data.</text>
</comment>
<dbReference type="PANTHER" id="PTHR38111:SF11">
    <property type="entry name" value="TRANSCRIPTION FACTOR DOMAIN-CONTAINING PROTEIN-RELATED"/>
    <property type="match status" value="1"/>
</dbReference>
<dbReference type="Proteomes" id="UP000191285">
    <property type="component" value="Unassembled WGS sequence"/>
</dbReference>
<evidence type="ECO:0000256" key="1">
    <source>
        <dbReference type="SAM" id="MobiDB-lite"/>
    </source>
</evidence>